<proteinExistence type="predicted"/>
<name>A0A2V1INM2_9BACT</name>
<comment type="caution">
    <text evidence="2">The sequence shown here is derived from an EMBL/GenBank/DDBJ whole genome shotgun (WGS) entry which is preliminary data.</text>
</comment>
<keyword evidence="3" id="KW-1185">Reference proteome</keyword>
<accession>A0A2V1INM2</accession>
<evidence type="ECO:0000256" key="1">
    <source>
        <dbReference type="SAM" id="SignalP"/>
    </source>
</evidence>
<evidence type="ECO:0000313" key="3">
    <source>
        <dbReference type="Proteomes" id="UP000244925"/>
    </source>
</evidence>
<keyword evidence="1" id="KW-0732">Signal</keyword>
<feature type="signal peptide" evidence="1">
    <location>
        <begin position="1"/>
        <end position="18"/>
    </location>
</feature>
<reference evidence="3" key="1">
    <citation type="submission" date="2018-02" db="EMBL/GenBank/DDBJ databases">
        <authorList>
            <person name="Clavel T."/>
            <person name="Strowig T."/>
        </authorList>
    </citation>
    <scope>NUCLEOTIDE SEQUENCE [LARGE SCALE GENOMIC DNA]</scope>
    <source>
        <strain evidence="3">DSM 100764</strain>
    </source>
</reference>
<dbReference type="RefSeq" id="WP_107036931.1">
    <property type="nucleotide sequence ID" value="NZ_CAOONL010000032.1"/>
</dbReference>
<sequence length="136" mass="14978">MKRVVISAMMVAAVVLMAAGRNVRRCSASSTGNLTLLADSIDFRSDLARLYGQLQGRPHTSDRIDRIYVSVNGVEKDASDIDGVDFKRWFQWEDDGLIPVEIDLPPMKPGSVVRVYAAGPRGVTTWVVKVGKSTRK</sequence>
<organism evidence="2 3">
    <name type="scientific">Paramuribaculum intestinale</name>
    <dbReference type="NCBI Taxonomy" id="2094151"/>
    <lineage>
        <taxon>Bacteria</taxon>
        <taxon>Pseudomonadati</taxon>
        <taxon>Bacteroidota</taxon>
        <taxon>Bacteroidia</taxon>
        <taxon>Bacteroidales</taxon>
        <taxon>Muribaculaceae</taxon>
        <taxon>Paramuribaculum</taxon>
    </lineage>
</organism>
<dbReference type="AlphaFoldDB" id="A0A2V1INM2"/>
<dbReference type="Proteomes" id="UP000244925">
    <property type="component" value="Unassembled WGS sequence"/>
</dbReference>
<dbReference type="EMBL" id="PUBV01000042">
    <property type="protein sequence ID" value="PWB05959.1"/>
    <property type="molecule type" value="Genomic_DNA"/>
</dbReference>
<gene>
    <name evidence="2" type="ORF">C5O25_11865</name>
</gene>
<feature type="chain" id="PRO_5015892624" evidence="1">
    <location>
        <begin position="19"/>
        <end position="136"/>
    </location>
</feature>
<evidence type="ECO:0000313" key="2">
    <source>
        <dbReference type="EMBL" id="PWB05959.1"/>
    </source>
</evidence>
<protein>
    <submittedName>
        <fullName evidence="2">Uncharacterized protein</fullName>
    </submittedName>
</protein>